<reference evidence="1" key="2">
    <citation type="journal article" date="2021" name="Microbiol. Resour. Announc.">
        <title>Complete Genome Sequence of Polycladomyces abyssicola JIR-001T, Isolated from Hemipelagic Sediment in Deep Seawater.</title>
        <authorList>
            <person name="Tsubouchi T."/>
            <person name="Kaneko Y."/>
        </authorList>
    </citation>
    <scope>NUCLEOTIDE SEQUENCE</scope>
    <source>
        <strain evidence="1">JIR-001</strain>
    </source>
</reference>
<dbReference type="EMBL" id="AP024601">
    <property type="protein sequence ID" value="BCU80953.1"/>
    <property type="molecule type" value="Genomic_DNA"/>
</dbReference>
<dbReference type="KEGG" id="pabs:JIR001_07360"/>
<name>A0A8D5UDZ7_9BACL</name>
<sequence length="44" mass="5195">MDFVPYAGMRFLFNEDYVVNSVTYAVGNRTLFVRFEEKVIDDLI</sequence>
<dbReference type="AlphaFoldDB" id="A0A8D5UDZ7"/>
<protein>
    <submittedName>
        <fullName evidence="1">Uncharacterized protein</fullName>
    </submittedName>
</protein>
<gene>
    <name evidence="1" type="ORF">JIR001_07360</name>
</gene>
<evidence type="ECO:0000313" key="1">
    <source>
        <dbReference type="EMBL" id="BCU80953.1"/>
    </source>
</evidence>
<proteinExistence type="predicted"/>
<dbReference type="Proteomes" id="UP000677436">
    <property type="component" value="Chromosome"/>
</dbReference>
<accession>A0A8D5UDZ7</accession>
<evidence type="ECO:0000313" key="2">
    <source>
        <dbReference type="Proteomes" id="UP000677436"/>
    </source>
</evidence>
<reference evidence="1" key="1">
    <citation type="journal article" date="2013" name="Int. J. Syst. Evol. Microbiol.">
        <title>Polycladomyces abyssicola gen. nov., sp. nov., a thermophilic filamentous bacterium isolated from hemipelagic sediment.</title>
        <authorList>
            <person name="Tsubouchi T."/>
            <person name="Shimane Y."/>
            <person name="Mori K."/>
            <person name="Usui K."/>
            <person name="Hiraki T."/>
            <person name="Tame A."/>
            <person name="Uematsu K."/>
            <person name="Maruyama T."/>
            <person name="Hatada Y."/>
        </authorList>
    </citation>
    <scope>NUCLEOTIDE SEQUENCE</scope>
    <source>
        <strain evidence="1">JIR-001</strain>
    </source>
</reference>
<organism evidence="1 2">
    <name type="scientific">Polycladomyces abyssicola</name>
    <dbReference type="NCBI Taxonomy" id="1125966"/>
    <lineage>
        <taxon>Bacteria</taxon>
        <taxon>Bacillati</taxon>
        <taxon>Bacillota</taxon>
        <taxon>Bacilli</taxon>
        <taxon>Bacillales</taxon>
        <taxon>Thermoactinomycetaceae</taxon>
        <taxon>Polycladomyces</taxon>
    </lineage>
</organism>
<keyword evidence="2" id="KW-1185">Reference proteome</keyword>